<dbReference type="Proteomes" id="UP000484988">
    <property type="component" value="Unassembled WGS sequence"/>
</dbReference>
<dbReference type="RefSeq" id="WP_173266677.1">
    <property type="nucleotide sequence ID" value="NZ_BLLG01000022.1"/>
</dbReference>
<dbReference type="Gene3D" id="3.30.470.20">
    <property type="entry name" value="ATP-grasp fold, B domain"/>
    <property type="match status" value="1"/>
</dbReference>
<dbReference type="Pfam" id="PF07478">
    <property type="entry name" value="Dala_Dala_lig_C"/>
    <property type="match status" value="1"/>
</dbReference>
<dbReference type="EMBL" id="BLLG01000022">
    <property type="protein sequence ID" value="GFH38971.1"/>
    <property type="molecule type" value="Genomic_DNA"/>
</dbReference>
<dbReference type="PANTHER" id="PTHR43585">
    <property type="entry name" value="FUMIPYRROLE BIOSYNTHESIS PROTEIN C"/>
    <property type="match status" value="1"/>
</dbReference>
<evidence type="ECO:0000256" key="2">
    <source>
        <dbReference type="ARBA" id="ARBA00022741"/>
    </source>
</evidence>
<evidence type="ECO:0000313" key="6">
    <source>
        <dbReference type="EMBL" id="GFH38971.1"/>
    </source>
</evidence>
<keyword evidence="3 4" id="KW-0067">ATP-binding</keyword>
<name>A0A6A0B346_9ACTN</name>
<evidence type="ECO:0000256" key="4">
    <source>
        <dbReference type="PROSITE-ProRule" id="PRU00409"/>
    </source>
</evidence>
<sequence length="411" mass="44424">MSAPGSRAGRPALLLVVSRRRRFTRHVLDRPDIDTVLLRPETSTVEVPDGRPAFHLRAGAPAEDEAARYRRWLSGLGLPRPTFFCNPDEAAQPLAHRFAAAAGLPHLAPRQVRLATDKLAMKELFAAAGLPAARFRAVNSATEVKEFAERYGWPVVVKPTVSGSAVDTWKVDADRLATVDLTLRSCPDRRWIAEEYVRGTEHQLCALVHDSQVLDAYIAVNPAPVLDTLDGAMNADITLAPSEPEPVDGRAVAQRIADALNFRAGYLHAEFFIDQDGSFVMGEIAARLGGAELPTSHGLSRGFDMLAAAADVYVGRRPTLTYTRDRSVGHLLLPARRGVVSGISSPAELTALPGVISAVLTAAIGDRLDPPRASNASSGHVHIEGENSGVVRERMAEVLSRFRLEVTEAHD</sequence>
<reference evidence="6 7" key="1">
    <citation type="submission" date="2020-02" db="EMBL/GenBank/DDBJ databases">
        <title>Whole Genome Shotgun Sequence of Streptomyces sp. strain CWH03.</title>
        <authorList>
            <person name="Dohra H."/>
            <person name="Kodani S."/>
            <person name="Yamamura H."/>
        </authorList>
    </citation>
    <scope>NUCLEOTIDE SEQUENCE [LARGE SCALE GENOMIC DNA]</scope>
    <source>
        <strain evidence="6 7">CWH03</strain>
    </source>
</reference>
<dbReference type="InterPro" id="IPR040570">
    <property type="entry name" value="LAL_C2"/>
</dbReference>
<keyword evidence="7" id="KW-1185">Reference proteome</keyword>
<dbReference type="InterPro" id="IPR011095">
    <property type="entry name" value="Dala_Dala_lig_C"/>
</dbReference>
<keyword evidence="2 4" id="KW-0547">Nucleotide-binding</keyword>
<feature type="domain" description="ATP-grasp" evidence="5">
    <location>
        <begin position="122"/>
        <end position="314"/>
    </location>
</feature>
<dbReference type="GO" id="GO:0005524">
    <property type="term" value="F:ATP binding"/>
    <property type="evidence" value="ECO:0007669"/>
    <property type="project" value="UniProtKB-UniRule"/>
</dbReference>
<dbReference type="Gene3D" id="3.30.1490.20">
    <property type="entry name" value="ATP-grasp fold, A domain"/>
    <property type="match status" value="1"/>
</dbReference>
<accession>A0A6A0B346</accession>
<dbReference type="AlphaFoldDB" id="A0A6A0B346"/>
<dbReference type="InterPro" id="IPR013815">
    <property type="entry name" value="ATP_grasp_subdomain_1"/>
</dbReference>
<keyword evidence="1" id="KW-0436">Ligase</keyword>
<gene>
    <name evidence="6" type="ORF">SCWH03_52350</name>
</gene>
<dbReference type="GO" id="GO:0008716">
    <property type="term" value="F:D-alanine-D-alanine ligase activity"/>
    <property type="evidence" value="ECO:0007669"/>
    <property type="project" value="InterPro"/>
</dbReference>
<evidence type="ECO:0000313" key="7">
    <source>
        <dbReference type="Proteomes" id="UP000484988"/>
    </source>
</evidence>
<dbReference type="PANTHER" id="PTHR43585:SF2">
    <property type="entry name" value="ATP-GRASP ENZYME FSQD"/>
    <property type="match status" value="1"/>
</dbReference>
<organism evidence="6 7">
    <name type="scientific">Streptomyces pacificus</name>
    <dbReference type="NCBI Taxonomy" id="2705029"/>
    <lineage>
        <taxon>Bacteria</taxon>
        <taxon>Bacillati</taxon>
        <taxon>Actinomycetota</taxon>
        <taxon>Actinomycetes</taxon>
        <taxon>Kitasatosporales</taxon>
        <taxon>Streptomycetaceae</taxon>
        <taxon>Streptomyces</taxon>
    </lineage>
</organism>
<protein>
    <recommendedName>
        <fullName evidence="5">ATP-grasp domain-containing protein</fullName>
    </recommendedName>
</protein>
<dbReference type="Pfam" id="PF18603">
    <property type="entry name" value="LAL_C2"/>
    <property type="match status" value="1"/>
</dbReference>
<dbReference type="InterPro" id="IPR011761">
    <property type="entry name" value="ATP-grasp"/>
</dbReference>
<comment type="caution">
    <text evidence="6">The sequence shown here is derived from an EMBL/GenBank/DDBJ whole genome shotgun (WGS) entry which is preliminary data.</text>
</comment>
<dbReference type="InterPro" id="IPR052032">
    <property type="entry name" value="ATP-dep_AA_Ligase"/>
</dbReference>
<dbReference type="PROSITE" id="PS50975">
    <property type="entry name" value="ATP_GRASP"/>
    <property type="match status" value="1"/>
</dbReference>
<proteinExistence type="predicted"/>
<evidence type="ECO:0000256" key="3">
    <source>
        <dbReference type="ARBA" id="ARBA00022840"/>
    </source>
</evidence>
<dbReference type="GO" id="GO:0046872">
    <property type="term" value="F:metal ion binding"/>
    <property type="evidence" value="ECO:0007669"/>
    <property type="project" value="InterPro"/>
</dbReference>
<evidence type="ECO:0000259" key="5">
    <source>
        <dbReference type="PROSITE" id="PS50975"/>
    </source>
</evidence>
<dbReference type="SUPFAM" id="SSF56059">
    <property type="entry name" value="Glutathione synthetase ATP-binding domain-like"/>
    <property type="match status" value="1"/>
</dbReference>
<evidence type="ECO:0000256" key="1">
    <source>
        <dbReference type="ARBA" id="ARBA00022598"/>
    </source>
</evidence>